<dbReference type="EMBL" id="CAUYUJ010014315">
    <property type="protein sequence ID" value="CAK0839696.1"/>
    <property type="molecule type" value="Genomic_DNA"/>
</dbReference>
<keyword evidence="3" id="KW-1185">Reference proteome</keyword>
<evidence type="ECO:0000313" key="2">
    <source>
        <dbReference type="EMBL" id="CAK0839696.1"/>
    </source>
</evidence>
<accession>A0ABN9T4K5</accession>
<comment type="caution">
    <text evidence="2">The sequence shown here is derived from an EMBL/GenBank/DDBJ whole genome shotgun (WGS) entry which is preliminary data.</text>
</comment>
<evidence type="ECO:0000256" key="1">
    <source>
        <dbReference type="SAM" id="MobiDB-lite"/>
    </source>
</evidence>
<gene>
    <name evidence="2" type="ORF">PCOR1329_LOCUS35313</name>
</gene>
<evidence type="ECO:0000313" key="3">
    <source>
        <dbReference type="Proteomes" id="UP001189429"/>
    </source>
</evidence>
<name>A0ABN9T4K5_9DINO</name>
<organism evidence="2 3">
    <name type="scientific">Prorocentrum cordatum</name>
    <dbReference type="NCBI Taxonomy" id="2364126"/>
    <lineage>
        <taxon>Eukaryota</taxon>
        <taxon>Sar</taxon>
        <taxon>Alveolata</taxon>
        <taxon>Dinophyceae</taxon>
        <taxon>Prorocentrales</taxon>
        <taxon>Prorocentraceae</taxon>
        <taxon>Prorocentrum</taxon>
    </lineage>
</organism>
<feature type="region of interest" description="Disordered" evidence="1">
    <location>
        <begin position="95"/>
        <end position="120"/>
    </location>
</feature>
<dbReference type="Proteomes" id="UP001189429">
    <property type="component" value="Unassembled WGS sequence"/>
</dbReference>
<reference evidence="2" key="1">
    <citation type="submission" date="2023-10" db="EMBL/GenBank/DDBJ databases">
        <authorList>
            <person name="Chen Y."/>
            <person name="Shah S."/>
            <person name="Dougan E. K."/>
            <person name="Thang M."/>
            <person name="Chan C."/>
        </authorList>
    </citation>
    <scope>NUCLEOTIDE SEQUENCE [LARGE SCALE GENOMIC DNA]</scope>
</reference>
<feature type="compositionally biased region" description="Basic residues" evidence="1">
    <location>
        <begin position="98"/>
        <end position="107"/>
    </location>
</feature>
<sequence length="120" mass="13932">MLYPAVWLKENMPVELLHCIPRASQKSGRSIGMAVRDQVLWDEPFRGSWFSDVVRQHPDYCEEFCRSFKLEDEKDDHLIGFYEFIKSVRPDLATLGKGRSRQGKSRSKTAMPVREAQTLV</sequence>
<proteinExistence type="predicted"/>
<protein>
    <submittedName>
        <fullName evidence="2">Uncharacterized protein</fullName>
    </submittedName>
</protein>